<sequence length="187" mass="20307">MLMVGDSTKGGLSVDLTVSFQSILHEGGRLRGPHRSQREAISPGSLLYSVVVVDGLFSSLILLSAQIQRNPRVQLTAPSMCAWAALRQPGVKDSPDNNLQRFSLSDVNHREQDTRSTSTSSTWSTARTPSLVQPAGPEYQPGYRPRHPNLPLLDHCLNTAPAPTRVLGNKPPAQHTVPRRPPPTLPG</sequence>
<dbReference type="AlphaFoldDB" id="A0A9N7U826"/>
<reference evidence="2" key="1">
    <citation type="submission" date="2020-03" db="EMBL/GenBank/DDBJ databases">
        <authorList>
            <person name="Weist P."/>
        </authorList>
    </citation>
    <scope>NUCLEOTIDE SEQUENCE</scope>
</reference>
<feature type="non-terminal residue" evidence="2">
    <location>
        <position position="187"/>
    </location>
</feature>
<dbReference type="Proteomes" id="UP001153269">
    <property type="component" value="Unassembled WGS sequence"/>
</dbReference>
<proteinExistence type="predicted"/>
<evidence type="ECO:0000313" key="2">
    <source>
        <dbReference type="EMBL" id="CAB1426668.1"/>
    </source>
</evidence>
<protein>
    <submittedName>
        <fullName evidence="2">Uncharacterized protein</fullName>
    </submittedName>
</protein>
<organism evidence="2 3">
    <name type="scientific">Pleuronectes platessa</name>
    <name type="common">European plaice</name>
    <dbReference type="NCBI Taxonomy" id="8262"/>
    <lineage>
        <taxon>Eukaryota</taxon>
        <taxon>Metazoa</taxon>
        <taxon>Chordata</taxon>
        <taxon>Craniata</taxon>
        <taxon>Vertebrata</taxon>
        <taxon>Euteleostomi</taxon>
        <taxon>Actinopterygii</taxon>
        <taxon>Neopterygii</taxon>
        <taxon>Teleostei</taxon>
        <taxon>Neoteleostei</taxon>
        <taxon>Acanthomorphata</taxon>
        <taxon>Carangaria</taxon>
        <taxon>Pleuronectiformes</taxon>
        <taxon>Pleuronectoidei</taxon>
        <taxon>Pleuronectidae</taxon>
        <taxon>Pleuronectes</taxon>
    </lineage>
</organism>
<keyword evidence="3" id="KW-1185">Reference proteome</keyword>
<evidence type="ECO:0000313" key="3">
    <source>
        <dbReference type="Proteomes" id="UP001153269"/>
    </source>
</evidence>
<dbReference type="EMBL" id="CADEAL010000902">
    <property type="protein sequence ID" value="CAB1426668.1"/>
    <property type="molecule type" value="Genomic_DNA"/>
</dbReference>
<gene>
    <name evidence="2" type="ORF">PLEPLA_LOCUS14606</name>
</gene>
<feature type="region of interest" description="Disordered" evidence="1">
    <location>
        <begin position="161"/>
        <end position="187"/>
    </location>
</feature>
<evidence type="ECO:0000256" key="1">
    <source>
        <dbReference type="SAM" id="MobiDB-lite"/>
    </source>
</evidence>
<feature type="region of interest" description="Disordered" evidence="1">
    <location>
        <begin position="106"/>
        <end position="139"/>
    </location>
</feature>
<name>A0A9N7U826_PLEPL</name>
<accession>A0A9N7U826</accession>
<feature type="compositionally biased region" description="Low complexity" evidence="1">
    <location>
        <begin position="115"/>
        <end position="130"/>
    </location>
</feature>
<comment type="caution">
    <text evidence="2">The sequence shown here is derived from an EMBL/GenBank/DDBJ whole genome shotgun (WGS) entry which is preliminary data.</text>
</comment>